<name>A0A1E5VND8_9POAL</name>
<dbReference type="Pfam" id="PF00201">
    <property type="entry name" value="UDPGT"/>
    <property type="match status" value="1"/>
</dbReference>
<dbReference type="InterPro" id="IPR050481">
    <property type="entry name" value="UDP-glycosyltransf_plant"/>
</dbReference>
<dbReference type="PANTHER" id="PTHR48049">
    <property type="entry name" value="GLYCOSYLTRANSFERASE"/>
    <property type="match status" value="1"/>
</dbReference>
<proteinExistence type="predicted"/>
<organism evidence="3 4">
    <name type="scientific">Dichanthelium oligosanthes</name>
    <dbReference type="NCBI Taxonomy" id="888268"/>
    <lineage>
        <taxon>Eukaryota</taxon>
        <taxon>Viridiplantae</taxon>
        <taxon>Streptophyta</taxon>
        <taxon>Embryophyta</taxon>
        <taxon>Tracheophyta</taxon>
        <taxon>Spermatophyta</taxon>
        <taxon>Magnoliopsida</taxon>
        <taxon>Liliopsida</taxon>
        <taxon>Poales</taxon>
        <taxon>Poaceae</taxon>
        <taxon>PACMAD clade</taxon>
        <taxon>Panicoideae</taxon>
        <taxon>Panicodae</taxon>
        <taxon>Paniceae</taxon>
        <taxon>Dichantheliinae</taxon>
        <taxon>Dichanthelium</taxon>
    </lineage>
</organism>
<gene>
    <name evidence="3" type="ORF">BAE44_0012341</name>
</gene>
<dbReference type="SUPFAM" id="SSF53756">
    <property type="entry name" value="UDP-Glycosyltransferase/glycogen phosphorylase"/>
    <property type="match status" value="1"/>
</dbReference>
<feature type="region of interest" description="Disordered" evidence="2">
    <location>
        <begin position="1"/>
        <end position="23"/>
    </location>
</feature>
<dbReference type="EMBL" id="LWDX02034166">
    <property type="protein sequence ID" value="OEL26640.1"/>
    <property type="molecule type" value="Genomic_DNA"/>
</dbReference>
<dbReference type="AlphaFoldDB" id="A0A1E5VND8"/>
<dbReference type="OrthoDB" id="5835829at2759"/>
<dbReference type="Proteomes" id="UP000095767">
    <property type="component" value="Unassembled WGS sequence"/>
</dbReference>
<accession>A0A1E5VND8</accession>
<evidence type="ECO:0000313" key="4">
    <source>
        <dbReference type="Proteomes" id="UP000095767"/>
    </source>
</evidence>
<feature type="non-terminal residue" evidence="3">
    <location>
        <position position="1"/>
    </location>
</feature>
<dbReference type="GO" id="GO:0035251">
    <property type="term" value="F:UDP-glucosyltransferase activity"/>
    <property type="evidence" value="ECO:0007669"/>
    <property type="project" value="InterPro"/>
</dbReference>
<reference evidence="3 4" key="1">
    <citation type="submission" date="2016-09" db="EMBL/GenBank/DDBJ databases">
        <title>The draft genome of Dichanthelium oligosanthes: A C3 panicoid grass species.</title>
        <authorList>
            <person name="Studer A.J."/>
            <person name="Schnable J.C."/>
            <person name="Brutnell T.P."/>
        </authorList>
    </citation>
    <scope>NUCLEOTIDE SEQUENCE [LARGE SCALE GENOMIC DNA]</scope>
    <source>
        <strain evidence="4">cv. Kellogg 1175</strain>
        <tissue evidence="3">Leaf</tissue>
    </source>
</reference>
<evidence type="ECO:0000256" key="1">
    <source>
        <dbReference type="ARBA" id="ARBA00022679"/>
    </source>
</evidence>
<evidence type="ECO:0000256" key="2">
    <source>
        <dbReference type="SAM" id="MobiDB-lite"/>
    </source>
</evidence>
<dbReference type="Gene3D" id="3.40.50.2000">
    <property type="entry name" value="Glycogen Phosphorylase B"/>
    <property type="match status" value="4"/>
</dbReference>
<comment type="caution">
    <text evidence="3">The sequence shown here is derived from an EMBL/GenBank/DDBJ whole genome shotgun (WGS) entry which is preliminary data.</text>
</comment>
<dbReference type="STRING" id="888268.A0A1E5VND8"/>
<keyword evidence="1 3" id="KW-0808">Transferase</keyword>
<sequence length="408" mass="43120">GVAARRRGGFSLQLPRPEAPRGRARHCHRGAATFSFLSTAGSLERLRGAAVPGNLRFVEVPTGGGDGDETPLWHRIKQSLEAARDTAPGAARVSGVVSDAFMSMAADAGVPWVVAWTGGPCALLAHLRGDALHEDIGDEAASRGDELLTSHPGLGCFRVRDLPFGGANPSGDMHRVMGLLLRRMAQRLPRAATAVALNAFPILFPPEVSAALADALPNSLAVGPYHLLPGAAAPAGDPHGCLAWLDRLPDGAVVYVSFGTVATLPPDELRELATGLEATGVPFLWSLREELWPLLPPGFQGRTRAKGSSGLLVPWAPQAAVLRHLAQMNARAVAELWRFGTSFDDDSGPMMTRGRVAATVAALLAGEEGARMRARARELQAKVVEAFQPDGGSMNNFRKFMEIVCAPA</sequence>
<keyword evidence="4" id="KW-1185">Reference proteome</keyword>
<dbReference type="PANTHER" id="PTHR48049:SF89">
    <property type="entry name" value="GLYCOSYLTRANSFERASE"/>
    <property type="match status" value="1"/>
</dbReference>
<evidence type="ECO:0000313" key="3">
    <source>
        <dbReference type="EMBL" id="OEL26640.1"/>
    </source>
</evidence>
<protein>
    <submittedName>
        <fullName evidence="3">Anthocyanidin 3-O-glucosyltransferase</fullName>
    </submittedName>
</protein>
<dbReference type="InterPro" id="IPR002213">
    <property type="entry name" value="UDP_glucos_trans"/>
</dbReference>